<keyword evidence="5" id="KW-1185">Reference proteome</keyword>
<name>A0A2W2BB76_9HYPH</name>
<dbReference type="EMBL" id="QKVK01000003">
    <property type="protein sequence ID" value="PZF77524.1"/>
    <property type="molecule type" value="Genomic_DNA"/>
</dbReference>
<dbReference type="InterPro" id="IPR002818">
    <property type="entry name" value="DJ-1/PfpI"/>
</dbReference>
<dbReference type="Pfam" id="PF01965">
    <property type="entry name" value="DJ-1_PfpI"/>
    <property type="match status" value="1"/>
</dbReference>
<dbReference type="PANTHER" id="PTHR43130:SF3">
    <property type="entry name" value="HTH-TYPE TRANSCRIPTIONAL REGULATOR RV1931C"/>
    <property type="match status" value="1"/>
</dbReference>
<dbReference type="Gene3D" id="3.40.50.880">
    <property type="match status" value="1"/>
</dbReference>
<dbReference type="GO" id="GO:0003700">
    <property type="term" value="F:DNA-binding transcription factor activity"/>
    <property type="evidence" value="ECO:0007669"/>
    <property type="project" value="InterPro"/>
</dbReference>
<dbReference type="Gene3D" id="1.10.10.60">
    <property type="entry name" value="Homeodomain-like"/>
    <property type="match status" value="1"/>
</dbReference>
<feature type="domain" description="HTH araC/xylS-type" evidence="3">
    <location>
        <begin position="487"/>
        <end position="585"/>
    </location>
</feature>
<dbReference type="GO" id="GO:0043565">
    <property type="term" value="F:sequence-specific DNA binding"/>
    <property type="evidence" value="ECO:0007669"/>
    <property type="project" value="InterPro"/>
</dbReference>
<dbReference type="InterPro" id="IPR018060">
    <property type="entry name" value="HTH_AraC"/>
</dbReference>
<evidence type="ECO:0000313" key="5">
    <source>
        <dbReference type="Proteomes" id="UP000248795"/>
    </source>
</evidence>
<dbReference type="CDD" id="cd03136">
    <property type="entry name" value="GATase1_AraC_ArgR_like"/>
    <property type="match status" value="1"/>
</dbReference>
<proteinExistence type="predicted"/>
<keyword evidence="1" id="KW-0805">Transcription regulation</keyword>
<dbReference type="AlphaFoldDB" id="A0A2W2BB76"/>
<dbReference type="InterPro" id="IPR029062">
    <property type="entry name" value="Class_I_gatase-like"/>
</dbReference>
<comment type="caution">
    <text evidence="4">The sequence shown here is derived from an EMBL/GenBank/DDBJ whole genome shotgun (WGS) entry which is preliminary data.</text>
</comment>
<sequence>MLQVMVHVLHRPRPVALADGGGDLQVFAMRAGHGAGRLVKRDDQRAAGDELGEKARQHRVAADAGQLRVEGARKLQALLLVAGLRRLLLLPRGIDQRGDVAVGTELDRPLHQHPFKGAPGLEHVAGLLGGRLGDEGPLVGDEFHQPLMRQPLQRLADHRAADAEGLGQRILLQGRARGDAMVDDRLVEVLVHPLVGGACPLRGPFRRFCHGTILAQPAAMGSRQRGVDARRLPRLDHAMGHRAPHRTTGDVSEADRDRFVSKGAASFALDRPVTTRDFYFMMLPKMTMLAFSAAVEPLRIANQLTGKCLYRWYLLSEDGQPVRCSNGVSIVVDGGLTETGSGDTVFVCSGVDGYLAASPRTIAWLREQARHGRTMGGVCTGAFTLARAGLLAGKRFTLHWENQPAFEEIFPELPVANQIWCRDGQVITCGGGAAGVDLLVSLIEEHYGTGLATKVAEMCLHGMPRGEGNKQRLSVAAELGVRHPRLSAILNDMRAGFAGDIDVEELAARHGLSRRQMERLFHDRLHTSPAARLRDIRLDQAHSLISETDMSMMEIAVACGFQSQAALRKAYRQRFGTVPSFKLRQQAKKT</sequence>
<protein>
    <recommendedName>
        <fullName evidence="3">HTH araC/xylS-type domain-containing protein</fullName>
    </recommendedName>
</protein>
<evidence type="ECO:0000259" key="3">
    <source>
        <dbReference type="PROSITE" id="PS01124"/>
    </source>
</evidence>
<dbReference type="InterPro" id="IPR009057">
    <property type="entry name" value="Homeodomain-like_sf"/>
</dbReference>
<dbReference type="SUPFAM" id="SSF46689">
    <property type="entry name" value="Homeodomain-like"/>
    <property type="match status" value="2"/>
</dbReference>
<dbReference type="SUPFAM" id="SSF52317">
    <property type="entry name" value="Class I glutamine amidotransferase-like"/>
    <property type="match status" value="1"/>
</dbReference>
<accession>A0A2W2BB76</accession>
<dbReference type="SMART" id="SM00342">
    <property type="entry name" value="HTH_ARAC"/>
    <property type="match status" value="1"/>
</dbReference>
<reference evidence="5" key="1">
    <citation type="submission" date="2018-06" db="EMBL/GenBank/DDBJ databases">
        <title>Aestuariibacter litoralis strain KCTC 52945T.</title>
        <authorList>
            <person name="Li X."/>
            <person name="Salam N."/>
            <person name="Li J.-L."/>
            <person name="Chen Y.-M."/>
            <person name="Yang Z.-W."/>
            <person name="Zhang L.-Y."/>
            <person name="Han M.-X."/>
            <person name="Xiao M."/>
            <person name="Li W.-J."/>
        </authorList>
    </citation>
    <scope>NUCLEOTIDE SEQUENCE [LARGE SCALE GENOMIC DNA]</scope>
    <source>
        <strain evidence="5">KCTC 52945</strain>
    </source>
</reference>
<dbReference type="PANTHER" id="PTHR43130">
    <property type="entry name" value="ARAC-FAMILY TRANSCRIPTIONAL REGULATOR"/>
    <property type="match status" value="1"/>
</dbReference>
<evidence type="ECO:0000256" key="2">
    <source>
        <dbReference type="ARBA" id="ARBA00023163"/>
    </source>
</evidence>
<dbReference type="InterPro" id="IPR052158">
    <property type="entry name" value="INH-QAR"/>
</dbReference>
<keyword evidence="2" id="KW-0804">Transcription</keyword>
<gene>
    <name evidence="4" type="ORF">DK847_09440</name>
</gene>
<dbReference type="Pfam" id="PF12833">
    <property type="entry name" value="HTH_18"/>
    <property type="match status" value="1"/>
</dbReference>
<evidence type="ECO:0000313" key="4">
    <source>
        <dbReference type="EMBL" id="PZF77524.1"/>
    </source>
</evidence>
<organism evidence="4 5">
    <name type="scientific">Aestuariivirga litoralis</name>
    <dbReference type="NCBI Taxonomy" id="2650924"/>
    <lineage>
        <taxon>Bacteria</taxon>
        <taxon>Pseudomonadati</taxon>
        <taxon>Pseudomonadota</taxon>
        <taxon>Alphaproteobacteria</taxon>
        <taxon>Hyphomicrobiales</taxon>
        <taxon>Aestuariivirgaceae</taxon>
        <taxon>Aestuariivirga</taxon>
    </lineage>
</organism>
<evidence type="ECO:0000256" key="1">
    <source>
        <dbReference type="ARBA" id="ARBA00023015"/>
    </source>
</evidence>
<dbReference type="PROSITE" id="PS01124">
    <property type="entry name" value="HTH_ARAC_FAMILY_2"/>
    <property type="match status" value="1"/>
</dbReference>
<dbReference type="Proteomes" id="UP000248795">
    <property type="component" value="Unassembled WGS sequence"/>
</dbReference>